<dbReference type="InterPro" id="IPR029068">
    <property type="entry name" value="Glyas_Bleomycin-R_OHBP_Dase"/>
</dbReference>
<keyword evidence="3" id="KW-1185">Reference proteome</keyword>
<dbReference type="STRING" id="383372.Rcas_1743"/>
<dbReference type="RefSeq" id="WP_012120261.1">
    <property type="nucleotide sequence ID" value="NC_009767.1"/>
</dbReference>
<dbReference type="PANTHER" id="PTHR36503">
    <property type="entry name" value="BLR2520 PROTEIN"/>
    <property type="match status" value="1"/>
</dbReference>
<gene>
    <name evidence="2" type="ordered locus">Rcas_1743</name>
</gene>
<dbReference type="eggNOG" id="COG0346">
    <property type="taxonomic scope" value="Bacteria"/>
</dbReference>
<dbReference type="Gene3D" id="3.10.180.10">
    <property type="entry name" value="2,3-Dihydroxybiphenyl 1,2-Dioxygenase, domain 1"/>
    <property type="match status" value="1"/>
</dbReference>
<name>A7NK15_ROSCS</name>
<organism evidence="2 3">
    <name type="scientific">Roseiflexus castenholzii (strain DSM 13941 / HLO8)</name>
    <dbReference type="NCBI Taxonomy" id="383372"/>
    <lineage>
        <taxon>Bacteria</taxon>
        <taxon>Bacillati</taxon>
        <taxon>Chloroflexota</taxon>
        <taxon>Chloroflexia</taxon>
        <taxon>Chloroflexales</taxon>
        <taxon>Roseiflexineae</taxon>
        <taxon>Roseiflexaceae</taxon>
        <taxon>Roseiflexus</taxon>
    </lineage>
</organism>
<sequence>MRPASFEQFVTFIYVRDLNASAAFYGDLLGLPLALDQGTCRIYCVASDAYLGVCQRNDTTAPPMPGSLILTLVTHDVDEWHRYLADRGVTVAQPPQYNPHFNIYHCFLRDPDGHLVEIQRFLDPAWPRAR</sequence>
<dbReference type="EMBL" id="CP000804">
    <property type="protein sequence ID" value="ABU57835.1"/>
    <property type="molecule type" value="Genomic_DNA"/>
</dbReference>
<dbReference type="Proteomes" id="UP000000263">
    <property type="component" value="Chromosome"/>
</dbReference>
<evidence type="ECO:0000313" key="3">
    <source>
        <dbReference type="Proteomes" id="UP000000263"/>
    </source>
</evidence>
<evidence type="ECO:0000313" key="2">
    <source>
        <dbReference type="EMBL" id="ABU57835.1"/>
    </source>
</evidence>
<dbReference type="PANTHER" id="PTHR36503:SF3">
    <property type="entry name" value="BLR0126 PROTEIN"/>
    <property type="match status" value="1"/>
</dbReference>
<protein>
    <submittedName>
        <fullName evidence="2">Glyoxalase/bleomycin resistance protein/dioxygenase</fullName>
    </submittedName>
</protein>
<feature type="domain" description="VOC" evidence="1">
    <location>
        <begin position="5"/>
        <end position="121"/>
    </location>
</feature>
<dbReference type="SUPFAM" id="SSF54593">
    <property type="entry name" value="Glyoxalase/Bleomycin resistance protein/Dihydroxybiphenyl dioxygenase"/>
    <property type="match status" value="1"/>
</dbReference>
<dbReference type="HOGENOM" id="CLU_141587_0_0_0"/>
<dbReference type="InterPro" id="IPR037523">
    <property type="entry name" value="VOC_core"/>
</dbReference>
<dbReference type="OrthoDB" id="9812656at2"/>
<keyword evidence="2" id="KW-0223">Dioxygenase</keyword>
<dbReference type="AlphaFoldDB" id="A7NK15"/>
<dbReference type="GO" id="GO:0051213">
    <property type="term" value="F:dioxygenase activity"/>
    <property type="evidence" value="ECO:0007669"/>
    <property type="project" value="UniProtKB-KW"/>
</dbReference>
<dbReference type="PROSITE" id="PS51819">
    <property type="entry name" value="VOC"/>
    <property type="match status" value="1"/>
</dbReference>
<dbReference type="Pfam" id="PF00903">
    <property type="entry name" value="Glyoxalase"/>
    <property type="match status" value="1"/>
</dbReference>
<keyword evidence="2" id="KW-0560">Oxidoreductase</keyword>
<accession>A7NK15</accession>
<dbReference type="InterPro" id="IPR004360">
    <property type="entry name" value="Glyas_Fos-R_dOase_dom"/>
</dbReference>
<reference evidence="2 3" key="1">
    <citation type="submission" date="2007-08" db="EMBL/GenBank/DDBJ databases">
        <title>Complete sequence of Roseiflexus castenholzii DSM 13941.</title>
        <authorList>
            <consortium name="US DOE Joint Genome Institute"/>
            <person name="Copeland A."/>
            <person name="Lucas S."/>
            <person name="Lapidus A."/>
            <person name="Barry K."/>
            <person name="Glavina del Rio T."/>
            <person name="Dalin E."/>
            <person name="Tice H."/>
            <person name="Pitluck S."/>
            <person name="Thompson L.S."/>
            <person name="Brettin T."/>
            <person name="Bruce D."/>
            <person name="Detter J.C."/>
            <person name="Han C."/>
            <person name="Tapia R."/>
            <person name="Schmutz J."/>
            <person name="Larimer F."/>
            <person name="Land M."/>
            <person name="Hauser L."/>
            <person name="Kyrpides N."/>
            <person name="Mikhailova N."/>
            <person name="Bryant D.A."/>
            <person name="Hanada S."/>
            <person name="Tsukatani Y."/>
            <person name="Richardson P."/>
        </authorList>
    </citation>
    <scope>NUCLEOTIDE SEQUENCE [LARGE SCALE GENOMIC DNA]</scope>
    <source>
        <strain evidence="3">DSM 13941 / HLO8</strain>
    </source>
</reference>
<proteinExistence type="predicted"/>
<evidence type="ECO:0000259" key="1">
    <source>
        <dbReference type="PROSITE" id="PS51819"/>
    </source>
</evidence>
<dbReference type="KEGG" id="rca:Rcas_1743"/>